<evidence type="ECO:0000313" key="1">
    <source>
        <dbReference type="EMBL" id="AKU98166.1"/>
    </source>
</evidence>
<reference evidence="1 2" key="1">
    <citation type="submission" date="2015-08" db="EMBL/GenBank/DDBJ databases">
        <authorList>
            <person name="Babu N.S."/>
            <person name="Beckwith C.J."/>
            <person name="Beseler K.G."/>
            <person name="Brison A."/>
            <person name="Carone J.V."/>
            <person name="Caskin T.P."/>
            <person name="Diamond M."/>
            <person name="Durham M.E."/>
            <person name="Foxe J.M."/>
            <person name="Go M."/>
            <person name="Henderson B.A."/>
            <person name="Jones I.B."/>
            <person name="McGettigan J.A."/>
            <person name="Micheletti S.J."/>
            <person name="Nasrallah M.E."/>
            <person name="Ortiz D."/>
            <person name="Piller C.R."/>
            <person name="Privatt S.R."/>
            <person name="Schneider S.L."/>
            <person name="Sharp S."/>
            <person name="Smith T.C."/>
            <person name="Stanton J.D."/>
            <person name="Ullery H.E."/>
            <person name="Wilson R.J."/>
            <person name="Serrano M.G."/>
            <person name="Buck G."/>
            <person name="Lee V."/>
            <person name="Wang Y."/>
            <person name="Carvalho R."/>
            <person name="Voegtly L."/>
            <person name="Shi R."/>
            <person name="Duckworth R."/>
            <person name="Johnson A."/>
            <person name="Loviza R."/>
            <person name="Walstead R."/>
            <person name="Shah Z."/>
            <person name="Kiflezghi M."/>
            <person name="Wade K."/>
            <person name="Ball S.L."/>
            <person name="Bradley K.W."/>
            <person name="Asai D.J."/>
            <person name="Bowman C.A."/>
            <person name="Russell D.A."/>
            <person name="Pope W.H."/>
            <person name="Jacobs-Sera D."/>
            <person name="Hendrix R.W."/>
            <person name="Hatfull G.F."/>
        </authorList>
    </citation>
    <scope>NUCLEOTIDE SEQUENCE [LARGE SCALE GENOMIC DNA]</scope>
    <source>
        <strain evidence="1 2">DSM 27648</strain>
    </source>
</reference>
<gene>
    <name evidence="1" type="ORF">AKJ09_04830</name>
</gene>
<keyword evidence="2" id="KW-1185">Reference proteome</keyword>
<sequence>MPIIAKVPCRRHLDASVLVLETVRDFSLRREGNRGACRAASRGNTIG</sequence>
<protein>
    <submittedName>
        <fullName evidence="1">Uncharacterized protein</fullName>
    </submittedName>
</protein>
<organism evidence="1 2">
    <name type="scientific">Labilithrix luteola</name>
    <dbReference type="NCBI Taxonomy" id="1391654"/>
    <lineage>
        <taxon>Bacteria</taxon>
        <taxon>Pseudomonadati</taxon>
        <taxon>Myxococcota</taxon>
        <taxon>Polyangia</taxon>
        <taxon>Polyangiales</taxon>
        <taxon>Labilitrichaceae</taxon>
        <taxon>Labilithrix</taxon>
    </lineage>
</organism>
<dbReference type="EMBL" id="CP012333">
    <property type="protein sequence ID" value="AKU98166.1"/>
    <property type="molecule type" value="Genomic_DNA"/>
</dbReference>
<dbReference type="AlphaFoldDB" id="A0A0K1PXP8"/>
<evidence type="ECO:0000313" key="2">
    <source>
        <dbReference type="Proteomes" id="UP000064967"/>
    </source>
</evidence>
<accession>A0A0K1PXP8</accession>
<dbReference type="KEGG" id="llu:AKJ09_04830"/>
<name>A0A0K1PXP8_9BACT</name>
<dbReference type="Proteomes" id="UP000064967">
    <property type="component" value="Chromosome"/>
</dbReference>
<proteinExistence type="predicted"/>